<dbReference type="PANTHER" id="PTHR13148:SF0">
    <property type="entry name" value="POST-GPI ATTACHMENT TO PROTEINS FACTOR 3"/>
    <property type="match status" value="1"/>
</dbReference>
<evidence type="ECO:0000256" key="3">
    <source>
        <dbReference type="ARBA" id="ARBA00022692"/>
    </source>
</evidence>
<keyword evidence="5 7" id="KW-1133">Transmembrane helix</keyword>
<evidence type="ECO:0000256" key="6">
    <source>
        <dbReference type="ARBA" id="ARBA00023136"/>
    </source>
</evidence>
<keyword evidence="7" id="KW-0256">Endoplasmic reticulum</keyword>
<dbReference type="VEuPathDB" id="MicrosporidiaDB:HERIO_276"/>
<feature type="transmembrane region" description="Helical" evidence="7">
    <location>
        <begin position="237"/>
        <end position="259"/>
    </location>
</feature>
<feature type="transmembrane region" description="Helical" evidence="7">
    <location>
        <begin position="183"/>
        <end position="202"/>
    </location>
</feature>
<proteinExistence type="inferred from homology"/>
<evidence type="ECO:0000256" key="7">
    <source>
        <dbReference type="RuleBase" id="RU365066"/>
    </source>
</evidence>
<dbReference type="GO" id="GO:0006506">
    <property type="term" value="P:GPI anchor biosynthetic process"/>
    <property type="evidence" value="ECO:0007669"/>
    <property type="project" value="UniProtKB-KW"/>
</dbReference>
<sequence>MNFTKIFKPSYLNLFLINFIKTSAEFDSNHIFVEENLNEDFSKEKFQKYVKRNIEECTKNCMKNVNIKLNFMDMIVNRKLDEKAAAYCHLFCLKNLGLSNIKRNGRWAFFPIVGFSEFVSSLFAFLGLVLNIYIYHFRLSRLIKFSPLSFSIKLHYHVLNAAFFTSFMYHFNYNSFTRNADYSTALFSILVYTINSIKRIFLLYKINNVFSRNIMYGGIVIFVIYYNYMTFINFNAILNKLVIFFMVLVSNVCYIIIYFKKKNISNNDNKIMIRNLLTFSFLKYVSILFEVTDFPPVFYIIDSHALWHLGLFLSIGPYHGFQCKEIEILIKN</sequence>
<comment type="subcellular location">
    <subcellularLocation>
        <location evidence="1">Endomembrane system</location>
        <topology evidence="1">Multi-pass membrane protein</topology>
    </subcellularLocation>
    <subcellularLocation>
        <location evidence="7">Endoplasmic reticulum membrane</location>
        <topology evidence="7">Multi-pass membrane protein</topology>
    </subcellularLocation>
</comment>
<comment type="function">
    <text evidence="7">Involved in the lipid remodeling steps of GPI-anchor maturation.</text>
</comment>
<protein>
    <recommendedName>
        <fullName evidence="7">Post-GPI attachment to proteins factor 3</fullName>
    </recommendedName>
</protein>
<organism evidence="8 9">
    <name type="scientific">Hepatospora eriocheir</name>
    <dbReference type="NCBI Taxonomy" id="1081669"/>
    <lineage>
        <taxon>Eukaryota</taxon>
        <taxon>Fungi</taxon>
        <taxon>Fungi incertae sedis</taxon>
        <taxon>Microsporidia</taxon>
        <taxon>Hepatosporidae</taxon>
        <taxon>Hepatospora</taxon>
    </lineage>
</organism>
<name>A0A1X0QDJ9_9MICR</name>
<comment type="caution">
    <text evidence="8">The sequence shown here is derived from an EMBL/GenBank/DDBJ whole genome shotgun (WGS) entry which is preliminary data.</text>
</comment>
<dbReference type="PANTHER" id="PTHR13148">
    <property type="entry name" value="PER1-RELATED"/>
    <property type="match status" value="1"/>
</dbReference>
<comment type="similarity">
    <text evidence="7">Belongs to the PGAP3 family.</text>
</comment>
<dbReference type="InterPro" id="IPR007217">
    <property type="entry name" value="Per1-like"/>
</dbReference>
<accession>A0A1X0QDJ9</accession>
<dbReference type="Pfam" id="PF04080">
    <property type="entry name" value="Per1"/>
    <property type="match status" value="1"/>
</dbReference>
<dbReference type="VEuPathDB" id="MicrosporidiaDB:A0H76_875"/>
<keyword evidence="9" id="KW-1185">Reference proteome</keyword>
<evidence type="ECO:0000256" key="4">
    <source>
        <dbReference type="ARBA" id="ARBA00022729"/>
    </source>
</evidence>
<feature type="transmembrane region" description="Helical" evidence="7">
    <location>
        <begin position="154"/>
        <end position="171"/>
    </location>
</feature>
<evidence type="ECO:0000313" key="9">
    <source>
        <dbReference type="Proteomes" id="UP000192356"/>
    </source>
</evidence>
<keyword evidence="2 7" id="KW-0337">GPI-anchor biosynthesis</keyword>
<dbReference type="OrthoDB" id="419770at2759"/>
<evidence type="ECO:0000256" key="5">
    <source>
        <dbReference type="ARBA" id="ARBA00022989"/>
    </source>
</evidence>
<evidence type="ECO:0000256" key="1">
    <source>
        <dbReference type="ARBA" id="ARBA00004127"/>
    </source>
</evidence>
<gene>
    <name evidence="8" type="primary">PGAP3</name>
    <name evidence="8" type="ORF">HERIO_276</name>
</gene>
<keyword evidence="6 7" id="KW-0472">Membrane</keyword>
<evidence type="ECO:0000256" key="2">
    <source>
        <dbReference type="ARBA" id="ARBA00022502"/>
    </source>
</evidence>
<evidence type="ECO:0000313" key="8">
    <source>
        <dbReference type="EMBL" id="ORD97879.1"/>
    </source>
</evidence>
<feature type="transmembrane region" description="Helical" evidence="7">
    <location>
        <begin position="108"/>
        <end position="133"/>
    </location>
</feature>
<dbReference type="AlphaFoldDB" id="A0A1X0QDJ9"/>
<dbReference type="EMBL" id="LVKB01000007">
    <property type="protein sequence ID" value="ORD97879.1"/>
    <property type="molecule type" value="Genomic_DNA"/>
</dbReference>
<keyword evidence="3 7" id="KW-0812">Transmembrane</keyword>
<comment type="caution">
    <text evidence="7">Lacks conserved residue(s) required for the propagation of feature annotation.</text>
</comment>
<dbReference type="GO" id="GO:0016788">
    <property type="term" value="F:hydrolase activity, acting on ester bonds"/>
    <property type="evidence" value="ECO:0007669"/>
    <property type="project" value="TreeGrafter"/>
</dbReference>
<feature type="transmembrane region" description="Helical" evidence="7">
    <location>
        <begin position="214"/>
        <end position="231"/>
    </location>
</feature>
<keyword evidence="4" id="KW-0732">Signal</keyword>
<dbReference type="Proteomes" id="UP000192356">
    <property type="component" value="Unassembled WGS sequence"/>
</dbReference>
<dbReference type="GO" id="GO:0005789">
    <property type="term" value="C:endoplasmic reticulum membrane"/>
    <property type="evidence" value="ECO:0007669"/>
    <property type="project" value="UniProtKB-SubCell"/>
</dbReference>
<feature type="transmembrane region" description="Helical" evidence="7">
    <location>
        <begin position="271"/>
        <end position="291"/>
    </location>
</feature>
<reference evidence="8 9" key="1">
    <citation type="journal article" date="2017" name="Environ. Microbiol.">
        <title>Decay of the glycolytic pathway and adaptation to intranuclear parasitism within Enterocytozoonidae microsporidia.</title>
        <authorList>
            <person name="Wiredu Boakye D."/>
            <person name="Jaroenlak P."/>
            <person name="Prachumwat A."/>
            <person name="Williams T.A."/>
            <person name="Bateman K.S."/>
            <person name="Itsathitphaisarn O."/>
            <person name="Sritunyalucksana K."/>
            <person name="Paszkiewicz K.H."/>
            <person name="Moore K.A."/>
            <person name="Stentiford G.D."/>
            <person name="Williams B.A."/>
        </authorList>
    </citation>
    <scope>NUCLEOTIDE SEQUENCE [LARGE SCALE GENOMIC DNA]</scope>
    <source>
        <strain evidence="8 9">GB1</strain>
    </source>
</reference>